<proteinExistence type="predicted"/>
<gene>
    <name evidence="2" type="ORF">J8C06_07375</name>
</gene>
<organism evidence="2 3">
    <name type="scientific">Chloracidobacterium validum</name>
    <dbReference type="NCBI Taxonomy" id="2821543"/>
    <lineage>
        <taxon>Bacteria</taxon>
        <taxon>Pseudomonadati</taxon>
        <taxon>Acidobacteriota</taxon>
        <taxon>Terriglobia</taxon>
        <taxon>Terriglobales</taxon>
        <taxon>Acidobacteriaceae</taxon>
        <taxon>Chloracidobacterium</taxon>
    </lineage>
</organism>
<dbReference type="EMBL" id="CP072648">
    <property type="protein sequence ID" value="QUW02184.1"/>
    <property type="molecule type" value="Genomic_DNA"/>
</dbReference>
<protein>
    <submittedName>
        <fullName evidence="2">Uncharacterized protein</fullName>
    </submittedName>
</protein>
<keyword evidence="3" id="KW-1185">Reference proteome</keyword>
<evidence type="ECO:0000256" key="1">
    <source>
        <dbReference type="SAM" id="MobiDB-lite"/>
    </source>
</evidence>
<feature type="region of interest" description="Disordered" evidence="1">
    <location>
        <begin position="91"/>
        <end position="113"/>
    </location>
</feature>
<dbReference type="RefSeq" id="WP_211428074.1">
    <property type="nucleotide sequence ID" value="NZ_CP072648.1"/>
</dbReference>
<evidence type="ECO:0000313" key="3">
    <source>
        <dbReference type="Proteomes" id="UP000676506"/>
    </source>
</evidence>
<evidence type="ECO:0000313" key="2">
    <source>
        <dbReference type="EMBL" id="QUW02184.1"/>
    </source>
</evidence>
<accession>A0ABX8B5D6</accession>
<dbReference type="Proteomes" id="UP000676506">
    <property type="component" value="Chromosome 1"/>
</dbReference>
<name>A0ABX8B5D6_9BACT</name>
<reference evidence="2 3" key="1">
    <citation type="submission" date="2021-03" db="EMBL/GenBank/DDBJ databases">
        <title>Genomic and phenotypic characterization of Chloracidobacterium isolates provides evidence for multiple species.</title>
        <authorList>
            <person name="Saini M.K."/>
            <person name="Costas A.M.G."/>
            <person name="Tank M."/>
            <person name="Bryant D.A."/>
        </authorList>
    </citation>
    <scope>NUCLEOTIDE SEQUENCE [LARGE SCALE GENOMIC DNA]</scope>
    <source>
        <strain evidence="2 3">BV2-C</strain>
    </source>
</reference>
<sequence length="113" mass="13200">MQVKSLTPTFPHVPEFTWPKAALQRAIEYFEKTYHRVFGCWHLDMSRPFTIDQQTYRMCLACGAHRAFDTNQWKMVGPYYVNRRPLETGHRRESVVVKSPAAATSNRGLRRVA</sequence>